<keyword evidence="1" id="KW-0677">Repeat</keyword>
<feature type="domain" description="ABC transporter" evidence="5">
    <location>
        <begin position="4"/>
        <end position="238"/>
    </location>
</feature>
<comment type="caution">
    <text evidence="6">The sequence shown here is derived from an EMBL/GenBank/DDBJ whole genome shotgun (WGS) entry which is preliminary data.</text>
</comment>
<organism evidence="6 7">
    <name type="scientific">Vibrio ishigakensis</name>
    <dbReference type="NCBI Taxonomy" id="1481914"/>
    <lineage>
        <taxon>Bacteria</taxon>
        <taxon>Pseudomonadati</taxon>
        <taxon>Pseudomonadota</taxon>
        <taxon>Gammaproteobacteria</taxon>
        <taxon>Vibrionales</taxon>
        <taxon>Vibrionaceae</taxon>
        <taxon>Vibrio</taxon>
    </lineage>
</organism>
<gene>
    <name evidence="6" type="ORF">JCM19232_237</name>
</gene>
<dbReference type="InterPro" id="IPR050611">
    <property type="entry name" value="ABCF"/>
</dbReference>
<accession>A0A0B8PAJ1</accession>
<keyword evidence="2" id="KW-0547">Nucleotide-binding</keyword>
<dbReference type="AlphaFoldDB" id="A0A0B8PAJ1"/>
<dbReference type="InterPro" id="IPR017871">
    <property type="entry name" value="ABC_transporter-like_CS"/>
</dbReference>
<evidence type="ECO:0000256" key="2">
    <source>
        <dbReference type="ARBA" id="ARBA00022741"/>
    </source>
</evidence>
<dbReference type="Gene3D" id="3.40.50.300">
    <property type="entry name" value="P-loop containing nucleotide triphosphate hydrolases"/>
    <property type="match status" value="2"/>
</dbReference>
<dbReference type="PANTHER" id="PTHR19211">
    <property type="entry name" value="ATP-BINDING TRANSPORT PROTEIN-RELATED"/>
    <property type="match status" value="1"/>
</dbReference>
<dbReference type="GO" id="GO:0016887">
    <property type="term" value="F:ATP hydrolysis activity"/>
    <property type="evidence" value="ECO:0007669"/>
    <property type="project" value="InterPro"/>
</dbReference>
<feature type="compositionally biased region" description="Basic and acidic residues" evidence="4">
    <location>
        <begin position="253"/>
        <end position="262"/>
    </location>
</feature>
<dbReference type="InterPro" id="IPR003593">
    <property type="entry name" value="AAA+_ATPase"/>
</dbReference>
<dbReference type="GO" id="GO:0005524">
    <property type="term" value="F:ATP binding"/>
    <property type="evidence" value="ECO:0007669"/>
    <property type="project" value="UniProtKB-KW"/>
</dbReference>
<evidence type="ECO:0000256" key="4">
    <source>
        <dbReference type="SAM" id="MobiDB-lite"/>
    </source>
</evidence>
<reference evidence="6 7" key="2">
    <citation type="submission" date="2015-01" db="EMBL/GenBank/DDBJ databases">
        <authorList>
            <consortium name="NBRP consortium"/>
            <person name="Sawabe T."/>
            <person name="Meirelles P."/>
            <person name="Feng G."/>
            <person name="Sayaka M."/>
            <person name="Hattori M."/>
            <person name="Ohkuma M."/>
        </authorList>
    </citation>
    <scope>NUCLEOTIDE SEQUENCE [LARGE SCALE GENOMIC DNA]</scope>
    <source>
        <strain evidence="6 7">JCM19232</strain>
    </source>
</reference>
<evidence type="ECO:0000313" key="7">
    <source>
        <dbReference type="Proteomes" id="UP000031670"/>
    </source>
</evidence>
<reference evidence="6 7" key="1">
    <citation type="submission" date="2015-01" db="EMBL/GenBank/DDBJ databases">
        <title>Vibrio sp. C5 JCM 19232 whole genome shotgun sequence.</title>
        <authorList>
            <person name="Sawabe T."/>
            <person name="Meirelles P."/>
            <person name="Feng G."/>
            <person name="Sayaka M."/>
            <person name="Hattori M."/>
            <person name="Ohkuma M."/>
        </authorList>
    </citation>
    <scope>NUCLEOTIDE SEQUENCE [LARGE SCALE GENOMIC DNA]</scope>
    <source>
        <strain evidence="6 7">JCM19232</strain>
    </source>
</reference>
<proteinExistence type="predicted"/>
<dbReference type="PROSITE" id="PS50893">
    <property type="entry name" value="ABC_TRANSPORTER_2"/>
    <property type="match status" value="1"/>
</dbReference>
<sequence length="525" mass="58486">MPALHAHNISYQFACGETLFEGISCSLHARKTGLVGRNGTGKSILGSILIGELAPTIGSVTTDATIASYKQMQSELIEGDLSIAEFLQINEILEAISMIESGDCDPKWFDIIADDWDIQARLLEELKQQGLPEDLHLKCKYLSGGELSRLQLWVLFNKNPDILLLDEPSNHLDSSAKAWLIDKINHFEGKILLISHDRELLRQMEPIWELSSLGLIQYGGNFDFFTKQKSLQTVAVEKQLKNLTNQQAQLERQAQRNREKAQQRQSQGNKIRARGGQPKILLNAMRSGAESSAANRVKNENSRRALLSQEKLNLTTRHEELKAQKLHIDSITQVNKCLIQISEGRLPFGATEPINLTLDSKSKLHLSGNNGSGKSTLLNVLLGKQKLRSGELRLNTSVYYLDQHFSLLIPNKSLLKNLIQLCTGMQQEDARILLAGIGFRRESVHRVVSELSGGEKMKLAVLIVSHQPVQPLLLLDEPDNHLDLDSKLLLASVLKSYRGAFILISHDAEFVADVGVTHTLQLSNS</sequence>
<dbReference type="SMART" id="SM00382">
    <property type="entry name" value="AAA"/>
    <property type="match status" value="2"/>
</dbReference>
<dbReference type="Proteomes" id="UP000031670">
    <property type="component" value="Unassembled WGS sequence"/>
</dbReference>
<evidence type="ECO:0000256" key="3">
    <source>
        <dbReference type="ARBA" id="ARBA00022840"/>
    </source>
</evidence>
<evidence type="ECO:0000259" key="5">
    <source>
        <dbReference type="PROSITE" id="PS50893"/>
    </source>
</evidence>
<evidence type="ECO:0000313" key="6">
    <source>
        <dbReference type="EMBL" id="GAM59904.1"/>
    </source>
</evidence>
<name>A0A0B8PAJ1_9VIBR</name>
<dbReference type="InterPro" id="IPR027417">
    <property type="entry name" value="P-loop_NTPase"/>
</dbReference>
<keyword evidence="3" id="KW-0067">ATP-binding</keyword>
<dbReference type="SUPFAM" id="SSF52540">
    <property type="entry name" value="P-loop containing nucleoside triphosphate hydrolases"/>
    <property type="match status" value="2"/>
</dbReference>
<evidence type="ECO:0000256" key="1">
    <source>
        <dbReference type="ARBA" id="ARBA00022737"/>
    </source>
</evidence>
<dbReference type="PANTHER" id="PTHR19211:SF6">
    <property type="entry name" value="BLL7188 PROTEIN"/>
    <property type="match status" value="1"/>
</dbReference>
<feature type="region of interest" description="Disordered" evidence="4">
    <location>
        <begin position="252"/>
        <end position="278"/>
    </location>
</feature>
<dbReference type="EMBL" id="BBSA01000001">
    <property type="protein sequence ID" value="GAM59904.1"/>
    <property type="molecule type" value="Genomic_DNA"/>
</dbReference>
<protein>
    <submittedName>
        <fullName evidence="6">ABC-type transport system</fullName>
    </submittedName>
</protein>
<dbReference type="PROSITE" id="PS00211">
    <property type="entry name" value="ABC_TRANSPORTER_1"/>
    <property type="match status" value="1"/>
</dbReference>
<dbReference type="InterPro" id="IPR003439">
    <property type="entry name" value="ABC_transporter-like_ATP-bd"/>
</dbReference>
<dbReference type="Pfam" id="PF00005">
    <property type="entry name" value="ABC_tran"/>
    <property type="match status" value="2"/>
</dbReference>